<name>A0AA37ULF2_9PEZI</name>
<proteinExistence type="predicted"/>
<keyword evidence="3" id="KW-1185">Reference proteome</keyword>
<dbReference type="InterPro" id="IPR000719">
    <property type="entry name" value="Prot_kinase_dom"/>
</dbReference>
<dbReference type="Proteomes" id="UP001055115">
    <property type="component" value="Unassembled WGS sequence"/>
</dbReference>
<comment type="caution">
    <text evidence="2">The sequence shown here is derived from an EMBL/GenBank/DDBJ whole genome shotgun (WGS) entry which is preliminary data.</text>
</comment>
<dbReference type="EMBL" id="BQXU01000051">
    <property type="protein sequence ID" value="GKT51646.1"/>
    <property type="molecule type" value="Genomic_DNA"/>
</dbReference>
<organism evidence="2 3">
    <name type="scientific">Colletotrichum spaethianum</name>
    <dbReference type="NCBI Taxonomy" id="700344"/>
    <lineage>
        <taxon>Eukaryota</taxon>
        <taxon>Fungi</taxon>
        <taxon>Dikarya</taxon>
        <taxon>Ascomycota</taxon>
        <taxon>Pezizomycotina</taxon>
        <taxon>Sordariomycetes</taxon>
        <taxon>Hypocreomycetidae</taxon>
        <taxon>Glomerellales</taxon>
        <taxon>Glomerellaceae</taxon>
        <taxon>Colletotrichum</taxon>
        <taxon>Colletotrichum spaethianum species complex</taxon>
    </lineage>
</organism>
<dbReference type="PANTHER" id="PTHR24359">
    <property type="entry name" value="SERINE/THREONINE-PROTEIN KINASE SBK1"/>
    <property type="match status" value="1"/>
</dbReference>
<feature type="domain" description="Protein kinase" evidence="1">
    <location>
        <begin position="153"/>
        <end position="472"/>
    </location>
</feature>
<dbReference type="InterPro" id="IPR011009">
    <property type="entry name" value="Kinase-like_dom_sf"/>
</dbReference>
<dbReference type="PROSITE" id="PS50011">
    <property type="entry name" value="PROTEIN_KINASE_DOM"/>
    <property type="match status" value="1"/>
</dbReference>
<dbReference type="SUPFAM" id="SSF56112">
    <property type="entry name" value="Protein kinase-like (PK-like)"/>
    <property type="match status" value="1"/>
</dbReference>
<dbReference type="GeneID" id="73332629"/>
<dbReference type="Gene3D" id="3.30.200.20">
    <property type="entry name" value="Phosphorylase Kinase, domain 1"/>
    <property type="match status" value="1"/>
</dbReference>
<sequence length="545" mass="60904">MSLFDSLRDSQIKSPFGPKFLPLSCLDTAITKTSVEGEFSYFTRLLNPYLSQNVVQHARKVFAVLVFIDRAAAICELYNEGLTDDQLPLSRNNGDDRNVLFSDRGKKRFTSFRSWTSASVDLFLDKQWLFQSPVFGATGEHLNLDPTCALPMLPDAEEVAAGLYNVVYRGTLHPAHQKGLKCGEDGLQIALKEFRGEDRENNFNKERENLSHIEQHNHPHLIKHIATCQSGKSFFVIFPWADGGSLRDFWEHEDPGEPTPELVSWSLQQMLGLIGALKALHSFNCRHGDLKPENILHFKEGDDKLQRNGERGILVMADVGVSRVHKQTTRFRAGPTTTKATTISYQAPETETYPKGPRSRAYDAWSIGCIFLEHIVWLLYGLQGIESFETSRECRDLEGSYVNAKFYKAAAVGSQGSADIHPAVLKAMAALGEDPRCRSGTALGDLLKLIREKLLLIEPQARANAGELHGIVEKIVRDTERNPLYLLPGVNRPLQTPPIFQPTEPGKDVAFRVTGLDGTLVQLTNTLDATNNRLGERRHTRPTAC</sequence>
<accession>A0AA37ULF2</accession>
<protein>
    <submittedName>
        <fullName evidence="2">Serine/threonine-protein kinase PknD</fullName>
    </submittedName>
</protein>
<keyword evidence="2" id="KW-0418">Kinase</keyword>
<evidence type="ECO:0000313" key="2">
    <source>
        <dbReference type="EMBL" id="GKT51646.1"/>
    </source>
</evidence>
<dbReference type="RefSeq" id="XP_049133996.1">
    <property type="nucleotide sequence ID" value="XM_049278039.1"/>
</dbReference>
<dbReference type="GO" id="GO:0004674">
    <property type="term" value="F:protein serine/threonine kinase activity"/>
    <property type="evidence" value="ECO:0007669"/>
    <property type="project" value="TreeGrafter"/>
</dbReference>
<gene>
    <name evidence="2" type="ORF">ColSpa_11827</name>
</gene>
<dbReference type="PANTHER" id="PTHR24359:SF1">
    <property type="entry name" value="INHIBITOR OF NUCLEAR FACTOR KAPPA-B KINASE EPSILON SUBUNIT HOMOLOG 1-RELATED"/>
    <property type="match status" value="1"/>
</dbReference>
<dbReference type="AlphaFoldDB" id="A0AA37ULF2"/>
<dbReference type="SMART" id="SM00220">
    <property type="entry name" value="S_TKc"/>
    <property type="match status" value="1"/>
</dbReference>
<evidence type="ECO:0000259" key="1">
    <source>
        <dbReference type="PROSITE" id="PS50011"/>
    </source>
</evidence>
<dbReference type="Pfam" id="PF00069">
    <property type="entry name" value="Pkinase"/>
    <property type="match status" value="1"/>
</dbReference>
<evidence type="ECO:0000313" key="3">
    <source>
        <dbReference type="Proteomes" id="UP001055115"/>
    </source>
</evidence>
<dbReference type="Gene3D" id="1.10.510.10">
    <property type="entry name" value="Transferase(Phosphotransferase) domain 1"/>
    <property type="match status" value="1"/>
</dbReference>
<dbReference type="CDD" id="cd00180">
    <property type="entry name" value="PKc"/>
    <property type="match status" value="1"/>
</dbReference>
<keyword evidence="2" id="KW-0808">Transferase</keyword>
<dbReference type="GO" id="GO:0005524">
    <property type="term" value="F:ATP binding"/>
    <property type="evidence" value="ECO:0007669"/>
    <property type="project" value="InterPro"/>
</dbReference>
<reference evidence="2 3" key="1">
    <citation type="submission" date="2022-03" db="EMBL/GenBank/DDBJ databases">
        <title>Genome data of Colletotrichum spp.</title>
        <authorList>
            <person name="Utami Y.D."/>
            <person name="Hiruma K."/>
        </authorList>
    </citation>
    <scope>NUCLEOTIDE SEQUENCE [LARGE SCALE GENOMIC DNA]</scope>
    <source>
        <strain evidence="2 3">MAFF 239500</strain>
    </source>
</reference>